<evidence type="ECO:0008006" key="5">
    <source>
        <dbReference type="Google" id="ProtNLM"/>
    </source>
</evidence>
<dbReference type="Proteomes" id="UP001324115">
    <property type="component" value="Unassembled WGS sequence"/>
</dbReference>
<name>A0AAN7EPU0_QUERU</name>
<dbReference type="InterPro" id="IPR017451">
    <property type="entry name" value="F-box-assoc_interact_dom"/>
</dbReference>
<dbReference type="InterPro" id="IPR050796">
    <property type="entry name" value="SCF_F-box_component"/>
</dbReference>
<dbReference type="Gene3D" id="1.20.1280.50">
    <property type="match status" value="1"/>
</dbReference>
<keyword evidence="4" id="KW-1185">Reference proteome</keyword>
<dbReference type="CDD" id="cd22157">
    <property type="entry name" value="F-box_AtFBW1-like"/>
    <property type="match status" value="1"/>
</dbReference>
<dbReference type="NCBIfam" id="TIGR01640">
    <property type="entry name" value="F_box_assoc_1"/>
    <property type="match status" value="1"/>
</dbReference>
<dbReference type="InterPro" id="IPR001810">
    <property type="entry name" value="F-box_dom"/>
</dbReference>
<dbReference type="Pfam" id="PF12937">
    <property type="entry name" value="F-box-like"/>
    <property type="match status" value="1"/>
</dbReference>
<dbReference type="AlphaFoldDB" id="A0AAN7EPU0"/>
<evidence type="ECO:0000259" key="1">
    <source>
        <dbReference type="Pfam" id="PF07734"/>
    </source>
</evidence>
<comment type="caution">
    <text evidence="3">The sequence shown here is derived from an EMBL/GenBank/DDBJ whole genome shotgun (WGS) entry which is preliminary data.</text>
</comment>
<gene>
    <name evidence="3" type="ORF">RGQ29_027567</name>
</gene>
<evidence type="ECO:0000313" key="3">
    <source>
        <dbReference type="EMBL" id="KAK4577109.1"/>
    </source>
</evidence>
<accession>A0AAN7EPU0</accession>
<sequence length="423" mass="48122">MDIFSRLPITTILQCKCVCKTWFNIISDPYFTKLHHARAPVSLILQASGNFFSRWYVLALEGWDKHDSFVPLKQLPREIGHLGEALQFETWCNGLLCISAYCPKNSVTNYVLNVITGEYMSLPKPEPKSDGFKRTIRGFGFSQATNRYKVIQEIYEDRRPLTTHQHHHTSQLEVYTLGTENWRNIGDLPSPFAKPDYQKNSCAFLNGALHWLVQPDNNSTFIFHFDVENEQLKPFPGPPVQDFSQVEKMNLGVSGGFLYLSENLLTSCSVEIWVMKDYGIKKSWTKEFVIPDTQWYFAPVQILNYGLKTKMEAIEGSKLVYVLHDFSLYAYNARGYNEHQLGFRGISTSYSMYPFVPSLVSLKEAVIGESSQELIKTIQSLADENQSSGLYSSIISMTNKIESAFIRLASLGAKPGVKLKPNP</sequence>
<evidence type="ECO:0000259" key="2">
    <source>
        <dbReference type="Pfam" id="PF12937"/>
    </source>
</evidence>
<feature type="domain" description="F-box associated beta-propeller type 1" evidence="1">
    <location>
        <begin position="91"/>
        <end position="361"/>
    </location>
</feature>
<dbReference type="PANTHER" id="PTHR31672:SF13">
    <property type="entry name" value="F-BOX PROTEIN CPR30-LIKE"/>
    <property type="match status" value="1"/>
</dbReference>
<dbReference type="Pfam" id="PF07734">
    <property type="entry name" value="FBA_1"/>
    <property type="match status" value="1"/>
</dbReference>
<dbReference type="InterPro" id="IPR036047">
    <property type="entry name" value="F-box-like_dom_sf"/>
</dbReference>
<dbReference type="PANTHER" id="PTHR31672">
    <property type="entry name" value="BNACNNG10540D PROTEIN"/>
    <property type="match status" value="1"/>
</dbReference>
<evidence type="ECO:0000313" key="4">
    <source>
        <dbReference type="Proteomes" id="UP001324115"/>
    </source>
</evidence>
<proteinExistence type="predicted"/>
<protein>
    <recommendedName>
        <fullName evidence="5">F-box associated domain-containing protein</fullName>
    </recommendedName>
</protein>
<dbReference type="EMBL" id="JAXUIC010000008">
    <property type="protein sequence ID" value="KAK4577109.1"/>
    <property type="molecule type" value="Genomic_DNA"/>
</dbReference>
<feature type="domain" description="F-box" evidence="2">
    <location>
        <begin position="2"/>
        <end position="30"/>
    </location>
</feature>
<dbReference type="SUPFAM" id="SSF81383">
    <property type="entry name" value="F-box domain"/>
    <property type="match status" value="1"/>
</dbReference>
<dbReference type="InterPro" id="IPR006527">
    <property type="entry name" value="F-box-assoc_dom_typ1"/>
</dbReference>
<organism evidence="3 4">
    <name type="scientific">Quercus rubra</name>
    <name type="common">Northern red oak</name>
    <name type="synonym">Quercus borealis</name>
    <dbReference type="NCBI Taxonomy" id="3512"/>
    <lineage>
        <taxon>Eukaryota</taxon>
        <taxon>Viridiplantae</taxon>
        <taxon>Streptophyta</taxon>
        <taxon>Embryophyta</taxon>
        <taxon>Tracheophyta</taxon>
        <taxon>Spermatophyta</taxon>
        <taxon>Magnoliopsida</taxon>
        <taxon>eudicotyledons</taxon>
        <taxon>Gunneridae</taxon>
        <taxon>Pentapetalae</taxon>
        <taxon>rosids</taxon>
        <taxon>fabids</taxon>
        <taxon>Fagales</taxon>
        <taxon>Fagaceae</taxon>
        <taxon>Quercus</taxon>
    </lineage>
</organism>
<reference evidence="3 4" key="1">
    <citation type="journal article" date="2023" name="G3 (Bethesda)">
        <title>A haplotype-resolved chromosome-scale genome for Quercus rubra L. provides insights into the genetics of adaptive traits for red oak species.</title>
        <authorList>
            <person name="Kapoor B."/>
            <person name="Jenkins J."/>
            <person name="Schmutz J."/>
            <person name="Zhebentyayeva T."/>
            <person name="Kuelheim C."/>
            <person name="Coggeshall M."/>
            <person name="Heim C."/>
            <person name="Lasky J.R."/>
            <person name="Leites L."/>
            <person name="Islam-Faridi N."/>
            <person name="Romero-Severson J."/>
            <person name="DeLeo V.L."/>
            <person name="Lucas S.M."/>
            <person name="Lazic D."/>
            <person name="Gailing O."/>
            <person name="Carlson J."/>
            <person name="Staton M."/>
        </authorList>
    </citation>
    <scope>NUCLEOTIDE SEQUENCE [LARGE SCALE GENOMIC DNA]</scope>
    <source>
        <strain evidence="3">Pseudo-F2</strain>
    </source>
</reference>